<dbReference type="OrthoDB" id="9627583at2759"/>
<dbReference type="CTD" id="401562"/>
<name>A0A6P6D7E3_OCTDE</name>
<reference evidence="4" key="1">
    <citation type="submission" date="2025-08" db="UniProtKB">
        <authorList>
            <consortium name="RefSeq"/>
        </authorList>
    </citation>
    <scope>IDENTIFICATION</scope>
</reference>
<dbReference type="InParanoid" id="A0A6P6D7E3"/>
<evidence type="ECO:0000313" key="4">
    <source>
        <dbReference type="RefSeq" id="XP_023556001.1"/>
    </source>
</evidence>
<dbReference type="InterPro" id="IPR012674">
    <property type="entry name" value="Calycin"/>
</dbReference>
<gene>
    <name evidence="4" type="primary">Lcnl1</name>
</gene>
<dbReference type="GeneID" id="101592355"/>
<dbReference type="Proteomes" id="UP000515203">
    <property type="component" value="Unplaced"/>
</dbReference>
<evidence type="ECO:0000313" key="3">
    <source>
        <dbReference type="Proteomes" id="UP000515203"/>
    </source>
</evidence>
<evidence type="ECO:0000256" key="1">
    <source>
        <dbReference type="ARBA" id="ARBA00006889"/>
    </source>
</evidence>
<accession>A0A6P6D7E3</accession>
<dbReference type="InterPro" id="IPR002345">
    <property type="entry name" value="Lipocalin"/>
</dbReference>
<dbReference type="PANTHER" id="PTHR11430">
    <property type="entry name" value="LIPOCALIN"/>
    <property type="match status" value="1"/>
</dbReference>
<dbReference type="RefSeq" id="XP_023556001.1">
    <property type="nucleotide sequence ID" value="XM_023700233.1"/>
</dbReference>
<dbReference type="PANTHER" id="PTHR11430:SF77">
    <property type="entry name" value="LIPOCALIN-LIKE 1 PROTEIN"/>
    <property type="match status" value="1"/>
</dbReference>
<organism evidence="3 4">
    <name type="scientific">Octodon degus</name>
    <name type="common">Degu</name>
    <name type="synonym">Sciurus degus</name>
    <dbReference type="NCBI Taxonomy" id="10160"/>
    <lineage>
        <taxon>Eukaryota</taxon>
        <taxon>Metazoa</taxon>
        <taxon>Chordata</taxon>
        <taxon>Craniata</taxon>
        <taxon>Vertebrata</taxon>
        <taxon>Euteleostomi</taxon>
        <taxon>Mammalia</taxon>
        <taxon>Eutheria</taxon>
        <taxon>Euarchontoglires</taxon>
        <taxon>Glires</taxon>
        <taxon>Rodentia</taxon>
        <taxon>Hystricomorpha</taxon>
        <taxon>Octodontidae</taxon>
        <taxon>Octodon</taxon>
    </lineage>
</organism>
<keyword evidence="2" id="KW-0732">Signal</keyword>
<dbReference type="AlphaFoldDB" id="A0A6P6D7E3"/>
<feature type="signal peptide" evidence="2">
    <location>
        <begin position="1"/>
        <end position="21"/>
    </location>
</feature>
<feature type="chain" id="PRO_5028174582" evidence="2">
    <location>
        <begin position="22"/>
        <end position="174"/>
    </location>
</feature>
<dbReference type="Gene3D" id="2.40.128.20">
    <property type="match status" value="1"/>
</dbReference>
<protein>
    <submittedName>
        <fullName evidence="4">Lipocalin-like 1 protein</fullName>
    </submittedName>
</protein>
<sequence>MLPSVLPATLLTLLQLSPGQAQVPIQANFDPTKFQGLWCVVGAVSDDQGFQDSKDDMKMPVVSVTSFTNGDLAIKFGYPKETTYTKGAMHGQFSNPAMAQSNIHVAFTDYEHFAVMYFETQKAGAWNIWLQLYGARKGATAPWIPDGALGCCCSLRVDHVHMPSCLRPRPSAVS</sequence>
<proteinExistence type="inferred from homology"/>
<dbReference type="GO" id="GO:0036094">
    <property type="term" value="F:small molecule binding"/>
    <property type="evidence" value="ECO:0007669"/>
    <property type="project" value="InterPro"/>
</dbReference>
<dbReference type="SUPFAM" id="SSF50814">
    <property type="entry name" value="Lipocalins"/>
    <property type="match status" value="1"/>
</dbReference>
<keyword evidence="3" id="KW-1185">Reference proteome</keyword>
<evidence type="ECO:0000256" key="2">
    <source>
        <dbReference type="SAM" id="SignalP"/>
    </source>
</evidence>
<comment type="similarity">
    <text evidence="1">Belongs to the calycin superfamily. Lipocalin family.</text>
</comment>